<dbReference type="Proteomes" id="UP001060215">
    <property type="component" value="Chromosome 8"/>
</dbReference>
<dbReference type="EMBL" id="CM045765">
    <property type="protein sequence ID" value="KAI7999931.1"/>
    <property type="molecule type" value="Genomic_DNA"/>
</dbReference>
<gene>
    <name evidence="1" type="ORF">LOK49_LG09G00838</name>
</gene>
<reference evidence="1 2" key="1">
    <citation type="journal article" date="2022" name="Plant J.">
        <title>Chromosome-level genome of Camellia lanceoleosa provides a valuable resource for understanding genome evolution and self-incompatibility.</title>
        <authorList>
            <person name="Gong W."/>
            <person name="Xiao S."/>
            <person name="Wang L."/>
            <person name="Liao Z."/>
            <person name="Chang Y."/>
            <person name="Mo W."/>
            <person name="Hu G."/>
            <person name="Li W."/>
            <person name="Zhao G."/>
            <person name="Zhu H."/>
            <person name="Hu X."/>
            <person name="Ji K."/>
            <person name="Xiang X."/>
            <person name="Song Q."/>
            <person name="Yuan D."/>
            <person name="Jin S."/>
            <person name="Zhang L."/>
        </authorList>
    </citation>
    <scope>NUCLEOTIDE SEQUENCE [LARGE SCALE GENOMIC DNA]</scope>
    <source>
        <strain evidence="1">SQ_2022a</strain>
    </source>
</reference>
<sequence>MFQALITWQFRSICRYWLKTLETATIPCGSTVDLYANPATINFIVTIAFNSSFKPIREDVNSVVYVENLTEECVSTMKDVTTFNEGKKADRNQNLKRIEVDLRILKLQIDYNFDGFGDESNEELELYVVLQVIMQELYALCVVSYIAIEIVLKRYIHKYPRIVIRGPNRLQEQMDHINRLVRESDITYIEQFRMDRHCFMMLCHMVHTIGGLGHSKNVTLEEKMALFLYVLAHDLNVRKLKFDFFRFEETDRAIGDFAEGLANAVDAINAEEELLFNSLADDGTFLEYMGMNSHIEEGINCSSSLSQ</sequence>
<name>A0ACC0GIM8_9ERIC</name>
<comment type="caution">
    <text evidence="1">The sequence shown here is derived from an EMBL/GenBank/DDBJ whole genome shotgun (WGS) entry which is preliminary data.</text>
</comment>
<evidence type="ECO:0000313" key="2">
    <source>
        <dbReference type="Proteomes" id="UP001060215"/>
    </source>
</evidence>
<evidence type="ECO:0000313" key="1">
    <source>
        <dbReference type="EMBL" id="KAI7999931.1"/>
    </source>
</evidence>
<accession>A0ACC0GIM8</accession>
<proteinExistence type="predicted"/>
<organism evidence="1 2">
    <name type="scientific">Camellia lanceoleosa</name>
    <dbReference type="NCBI Taxonomy" id="1840588"/>
    <lineage>
        <taxon>Eukaryota</taxon>
        <taxon>Viridiplantae</taxon>
        <taxon>Streptophyta</taxon>
        <taxon>Embryophyta</taxon>
        <taxon>Tracheophyta</taxon>
        <taxon>Spermatophyta</taxon>
        <taxon>Magnoliopsida</taxon>
        <taxon>eudicotyledons</taxon>
        <taxon>Gunneridae</taxon>
        <taxon>Pentapetalae</taxon>
        <taxon>asterids</taxon>
        <taxon>Ericales</taxon>
        <taxon>Theaceae</taxon>
        <taxon>Camellia</taxon>
    </lineage>
</organism>
<protein>
    <submittedName>
        <fullName evidence="1">Uncharacterized protein</fullName>
    </submittedName>
</protein>
<keyword evidence="2" id="KW-1185">Reference proteome</keyword>